<dbReference type="Gene3D" id="1.20.1420.20">
    <property type="entry name" value="M75 peptidase, HXXE motif"/>
    <property type="match status" value="1"/>
</dbReference>
<evidence type="ECO:0000259" key="4">
    <source>
        <dbReference type="Pfam" id="PF09375"/>
    </source>
</evidence>
<evidence type="ECO:0000256" key="2">
    <source>
        <dbReference type="ARBA" id="ARBA00022729"/>
    </source>
</evidence>
<dbReference type="RefSeq" id="WP_260275347.1">
    <property type="nucleotide sequence ID" value="NZ_JANAVZ010000001.1"/>
</dbReference>
<sequence>MRAALLSVFVLALLPRPALTDVTGAVNDHVLPAARHFAETADALADAATADCRAMSLRPAYQDAFDGWMGLSHLGFGPLEQDGRALTIEFWPDPRGLVARTVRGLVADADPVVDGPQAFAEVSIAGRGLMALERVIHGDNADYGLDDYECRYARAIAVDLAAIAADIRTDWAEHAQLMLTAGTADNSRYLSAKEPEQALYTALLSAIEFDADQRIGRPMGTFDKPRPKSAEAWRSDRPLRNIRLSLAALRDLAIHMSDTPIPVTETAFETAQQTAMALDDARLAGVADPQSRLKIEILQQQIRAIGDAVRGEIGGGLGLTAGFNSRDGD</sequence>
<dbReference type="Pfam" id="PF09375">
    <property type="entry name" value="Peptidase_M75"/>
    <property type="match status" value="1"/>
</dbReference>
<feature type="chain" id="PRO_5045878436" evidence="3">
    <location>
        <begin position="21"/>
        <end position="329"/>
    </location>
</feature>
<keyword evidence="6" id="KW-1185">Reference proteome</keyword>
<dbReference type="EMBL" id="JANAVZ010000001">
    <property type="protein sequence ID" value="MCT4331439.1"/>
    <property type="molecule type" value="Genomic_DNA"/>
</dbReference>
<dbReference type="Proteomes" id="UP001320702">
    <property type="component" value="Unassembled WGS sequence"/>
</dbReference>
<evidence type="ECO:0000256" key="1">
    <source>
        <dbReference type="ARBA" id="ARBA00004196"/>
    </source>
</evidence>
<reference evidence="5 6" key="1">
    <citation type="submission" date="2022-04" db="EMBL/GenBank/DDBJ databases">
        <title>Paracoccus sp. YLB-12 draft genome sequence.</title>
        <authorList>
            <person name="Yu L."/>
        </authorList>
    </citation>
    <scope>NUCLEOTIDE SEQUENCE [LARGE SCALE GENOMIC DNA]</scope>
    <source>
        <strain evidence="5 6">YLB-12</strain>
    </source>
</reference>
<evidence type="ECO:0000313" key="5">
    <source>
        <dbReference type="EMBL" id="MCT4331439.1"/>
    </source>
</evidence>
<protein>
    <submittedName>
        <fullName evidence="5">Imelysin family protein</fullName>
    </submittedName>
</protein>
<proteinExistence type="predicted"/>
<dbReference type="InterPro" id="IPR034984">
    <property type="entry name" value="Imelysin-like_IPPA"/>
</dbReference>
<dbReference type="InterPro" id="IPR038352">
    <property type="entry name" value="Imelysin_sf"/>
</dbReference>
<gene>
    <name evidence="5" type="ORF">MU516_00995</name>
</gene>
<dbReference type="InterPro" id="IPR018976">
    <property type="entry name" value="Imelysin-like"/>
</dbReference>
<feature type="domain" description="Imelysin-like" evidence="4">
    <location>
        <begin position="31"/>
        <end position="305"/>
    </location>
</feature>
<evidence type="ECO:0000256" key="3">
    <source>
        <dbReference type="SAM" id="SignalP"/>
    </source>
</evidence>
<organism evidence="5 6">
    <name type="scientific">Paracoccus maritimus</name>
    <dbReference type="NCBI Taxonomy" id="2933292"/>
    <lineage>
        <taxon>Bacteria</taxon>
        <taxon>Pseudomonadati</taxon>
        <taxon>Pseudomonadota</taxon>
        <taxon>Alphaproteobacteria</taxon>
        <taxon>Rhodobacterales</taxon>
        <taxon>Paracoccaceae</taxon>
        <taxon>Paracoccus</taxon>
    </lineage>
</organism>
<feature type="signal peptide" evidence="3">
    <location>
        <begin position="1"/>
        <end position="20"/>
    </location>
</feature>
<keyword evidence="2 3" id="KW-0732">Signal</keyword>
<evidence type="ECO:0000313" key="6">
    <source>
        <dbReference type="Proteomes" id="UP001320702"/>
    </source>
</evidence>
<accession>A0ABT2K640</accession>
<comment type="caution">
    <text evidence="5">The sequence shown here is derived from an EMBL/GenBank/DDBJ whole genome shotgun (WGS) entry which is preliminary data.</text>
</comment>
<dbReference type="CDD" id="cd14659">
    <property type="entry name" value="Imelysin-like_IPPA"/>
    <property type="match status" value="1"/>
</dbReference>
<name>A0ABT2K640_9RHOB</name>
<comment type="subcellular location">
    <subcellularLocation>
        <location evidence="1">Cell envelope</location>
    </subcellularLocation>
</comment>